<accession>A0A0A5G204</accession>
<dbReference type="Proteomes" id="UP000030403">
    <property type="component" value="Unassembled WGS sequence"/>
</dbReference>
<dbReference type="RefSeq" id="WP_027446939.1">
    <property type="nucleotide sequence ID" value="NZ_AULJ01000043.1"/>
</dbReference>
<organism evidence="1 2">
    <name type="scientific">Pontibacillus marinus BH030004 = DSM 16465</name>
    <dbReference type="NCBI Taxonomy" id="1385511"/>
    <lineage>
        <taxon>Bacteria</taxon>
        <taxon>Bacillati</taxon>
        <taxon>Bacillota</taxon>
        <taxon>Bacilli</taxon>
        <taxon>Bacillales</taxon>
        <taxon>Bacillaceae</taxon>
        <taxon>Pontibacillus</taxon>
    </lineage>
</organism>
<protein>
    <submittedName>
        <fullName evidence="1">Uncharacterized protein</fullName>
    </submittedName>
</protein>
<evidence type="ECO:0000313" key="1">
    <source>
        <dbReference type="EMBL" id="KGX87131.1"/>
    </source>
</evidence>
<gene>
    <name evidence="1" type="ORF">N783_10245</name>
</gene>
<sequence length="117" mass="13938">MSFQQTDINKGFVYKVQHIPTGEYVSESGVLESNIEFDQLAKFRSKEEANYFINTFIKIGEGDQPNQFKLVKHNTFLLDIDIPFMNDLRDTDFHSISVFFKQKVKKFKRFKNKWMKK</sequence>
<reference evidence="1 2" key="1">
    <citation type="submission" date="2013-08" db="EMBL/GenBank/DDBJ databases">
        <authorList>
            <person name="Huang J."/>
            <person name="Wang G."/>
        </authorList>
    </citation>
    <scope>NUCLEOTIDE SEQUENCE [LARGE SCALE GENOMIC DNA]</scope>
    <source>
        <strain evidence="1 2">BH030004</strain>
    </source>
</reference>
<evidence type="ECO:0000313" key="2">
    <source>
        <dbReference type="Proteomes" id="UP000030403"/>
    </source>
</evidence>
<name>A0A0A5G204_9BACI</name>
<comment type="caution">
    <text evidence="1">The sequence shown here is derived from an EMBL/GenBank/DDBJ whole genome shotgun (WGS) entry which is preliminary data.</text>
</comment>
<keyword evidence="2" id="KW-1185">Reference proteome</keyword>
<dbReference type="AlphaFoldDB" id="A0A0A5G204"/>
<dbReference type="EMBL" id="AVPF01000026">
    <property type="protein sequence ID" value="KGX87131.1"/>
    <property type="molecule type" value="Genomic_DNA"/>
</dbReference>
<proteinExistence type="predicted"/>